<reference evidence="1 2" key="1">
    <citation type="submission" date="2014-12" db="EMBL/GenBank/DDBJ databases">
        <title>Mercury Reductase activity and rhizosphere competence traits in the genome of root associated Photobacterium halotolerans MELD1.</title>
        <authorList>
            <person name="Mathew D.C."/>
            <person name="Huang C.-C."/>
        </authorList>
    </citation>
    <scope>NUCLEOTIDE SEQUENCE [LARGE SCALE GENOMIC DNA]</scope>
    <source>
        <strain evidence="1 2">MELD1</strain>
    </source>
</reference>
<proteinExistence type="predicted"/>
<gene>
    <name evidence="1" type="ORF">KY46_08310</name>
</gene>
<accession>A0A0F5VDL3</accession>
<dbReference type="STRING" id="265726.KY46_08310"/>
<protein>
    <submittedName>
        <fullName evidence="1">Uncharacterized protein</fullName>
    </submittedName>
</protein>
<name>A0A0F5VDL3_9GAMM</name>
<evidence type="ECO:0000313" key="1">
    <source>
        <dbReference type="EMBL" id="KKD00256.1"/>
    </source>
</evidence>
<keyword evidence="2" id="KW-1185">Reference proteome</keyword>
<dbReference type="PATRIC" id="fig|265726.11.peg.3793"/>
<dbReference type="Proteomes" id="UP000033633">
    <property type="component" value="Unassembled WGS sequence"/>
</dbReference>
<dbReference type="AlphaFoldDB" id="A0A0F5VDL3"/>
<sequence length="71" mass="7944">MVVTVNGRNVATCTHCCEQSTSAAQLEIQLKNRMPVLKNSIVIRRWQLGDFQAEVKTATKIRGQMNIIDGK</sequence>
<organism evidence="1 2">
    <name type="scientific">Photobacterium halotolerans</name>
    <dbReference type="NCBI Taxonomy" id="265726"/>
    <lineage>
        <taxon>Bacteria</taxon>
        <taxon>Pseudomonadati</taxon>
        <taxon>Pseudomonadota</taxon>
        <taxon>Gammaproteobacteria</taxon>
        <taxon>Vibrionales</taxon>
        <taxon>Vibrionaceae</taxon>
        <taxon>Photobacterium</taxon>
    </lineage>
</organism>
<dbReference type="EMBL" id="JWYV01000005">
    <property type="protein sequence ID" value="KKD00256.1"/>
    <property type="molecule type" value="Genomic_DNA"/>
</dbReference>
<evidence type="ECO:0000313" key="2">
    <source>
        <dbReference type="Proteomes" id="UP000033633"/>
    </source>
</evidence>
<comment type="caution">
    <text evidence="1">The sequence shown here is derived from an EMBL/GenBank/DDBJ whole genome shotgun (WGS) entry which is preliminary data.</text>
</comment>